<comment type="similarity">
    <text evidence="1">Belongs to the ABC-2 integral membrane protein family.</text>
</comment>
<feature type="transmembrane region" description="Helical" evidence="3">
    <location>
        <begin position="235"/>
        <end position="256"/>
    </location>
</feature>
<organism evidence="4 5">
    <name type="scientific">Pseudohoeflea coraliihabitans</name>
    <dbReference type="NCBI Taxonomy" id="2860393"/>
    <lineage>
        <taxon>Bacteria</taxon>
        <taxon>Pseudomonadati</taxon>
        <taxon>Pseudomonadota</taxon>
        <taxon>Alphaproteobacteria</taxon>
        <taxon>Hyphomicrobiales</taxon>
        <taxon>Rhizobiaceae</taxon>
        <taxon>Pseudohoeflea</taxon>
    </lineage>
</organism>
<gene>
    <name evidence="4" type="ORF">KY465_06340</name>
</gene>
<keyword evidence="5" id="KW-1185">Reference proteome</keyword>
<feature type="transmembrane region" description="Helical" evidence="3">
    <location>
        <begin position="72"/>
        <end position="98"/>
    </location>
</feature>
<evidence type="ECO:0000256" key="3">
    <source>
        <dbReference type="SAM" id="Phobius"/>
    </source>
</evidence>
<keyword evidence="2" id="KW-0813">Transport</keyword>
<dbReference type="PANTHER" id="PTHR30413:SF10">
    <property type="entry name" value="CAPSULE POLYSACCHARIDE EXPORT INNER-MEMBRANE PROTEIN CTRC"/>
    <property type="match status" value="1"/>
</dbReference>
<name>A0ABS6WLQ1_9HYPH</name>
<sequence>MHRPSPFLFALHDLKQGFSKSSLSFELAVEDLRDRYRRSYIGVAWIMISFLAFIVIKQVVFSGLALVEGYDFFSHLVIGFTLFTFMSAIIPGAANLYFANRTWILSSNLPYVLYINKLIFHSFIELLLVSTVATLLIVIFGDARPANIWTILPSLLVYYLSAFALCLTLGPIGARWRDSVYAIQAIMRMLFFATPIIWVASPGTVRETIAKWNPLTYYLDIIRVPLITGEIPVEAWLVTTSCTTLLLALGIIVFTATRKRIAHWL</sequence>
<evidence type="ECO:0000313" key="5">
    <source>
        <dbReference type="Proteomes" id="UP001430804"/>
    </source>
</evidence>
<dbReference type="PANTHER" id="PTHR30413">
    <property type="entry name" value="INNER MEMBRANE TRANSPORT PERMEASE"/>
    <property type="match status" value="1"/>
</dbReference>
<keyword evidence="3" id="KW-0472">Membrane</keyword>
<dbReference type="Proteomes" id="UP001430804">
    <property type="component" value="Unassembled WGS sequence"/>
</dbReference>
<keyword evidence="3" id="KW-1133">Transmembrane helix</keyword>
<dbReference type="EMBL" id="JAHWQX010000002">
    <property type="protein sequence ID" value="MBW3096892.1"/>
    <property type="molecule type" value="Genomic_DNA"/>
</dbReference>
<protein>
    <submittedName>
        <fullName evidence="4">ABC transporter permease</fullName>
    </submittedName>
</protein>
<evidence type="ECO:0000256" key="2">
    <source>
        <dbReference type="ARBA" id="ARBA00022448"/>
    </source>
</evidence>
<dbReference type="RefSeq" id="WP_219200860.1">
    <property type="nucleotide sequence ID" value="NZ_JAHWQX010000002.1"/>
</dbReference>
<proteinExistence type="inferred from homology"/>
<comment type="caution">
    <text evidence="4">The sequence shown here is derived from an EMBL/GenBank/DDBJ whole genome shotgun (WGS) entry which is preliminary data.</text>
</comment>
<feature type="transmembrane region" description="Helical" evidence="3">
    <location>
        <begin position="181"/>
        <end position="200"/>
    </location>
</feature>
<keyword evidence="3" id="KW-0812">Transmembrane</keyword>
<evidence type="ECO:0000313" key="4">
    <source>
        <dbReference type="EMBL" id="MBW3096892.1"/>
    </source>
</evidence>
<feature type="transmembrane region" description="Helical" evidence="3">
    <location>
        <begin position="118"/>
        <end position="140"/>
    </location>
</feature>
<feature type="transmembrane region" description="Helical" evidence="3">
    <location>
        <begin position="40"/>
        <end position="60"/>
    </location>
</feature>
<feature type="transmembrane region" description="Helical" evidence="3">
    <location>
        <begin position="146"/>
        <end position="169"/>
    </location>
</feature>
<accession>A0ABS6WLQ1</accession>
<evidence type="ECO:0000256" key="1">
    <source>
        <dbReference type="ARBA" id="ARBA00007783"/>
    </source>
</evidence>
<reference evidence="4" key="1">
    <citation type="submission" date="2021-07" db="EMBL/GenBank/DDBJ databases">
        <title>Pseudohoeflea marina sp. nov. a polyhydroxyalcanoate-producing bacterium.</title>
        <authorList>
            <person name="Zheng W."/>
            <person name="Yu S."/>
            <person name="Huang Y."/>
        </authorList>
    </citation>
    <scope>NUCLEOTIDE SEQUENCE</scope>
    <source>
        <strain evidence="4">DP4N28-3</strain>
    </source>
</reference>